<dbReference type="GO" id="GO:0005829">
    <property type="term" value="C:cytosol"/>
    <property type="evidence" value="ECO:0007669"/>
    <property type="project" value="TreeGrafter"/>
</dbReference>
<dbReference type="PROSITE" id="PS00075">
    <property type="entry name" value="DHFR_1"/>
    <property type="match status" value="1"/>
</dbReference>
<dbReference type="Gene3D" id="3.40.430.10">
    <property type="entry name" value="Dihydrofolate Reductase, subunit A"/>
    <property type="match status" value="1"/>
</dbReference>
<sequence length="201" mass="21530">MSAAPEPEVAVVWAQTPDRVIGRDGTMPWHVPEDLAHFQALTRGHPVVMGRRTWESFPPRSRPLPDRTNIVVSRSMTRTDEAVSGARAAGCLPVPDLDSGLRAAARADGGDLIWVIGGATLYEPALETATRAEVTVIDVAADGDTHAPVLDDGWRLESADPAPGGWHATADGTRYRFESWYRVPPPTGSDDTSPATQTEGA</sequence>
<feature type="domain" description="DHFR" evidence="9">
    <location>
        <begin position="8"/>
        <end position="182"/>
    </location>
</feature>
<dbReference type="GO" id="GO:0006730">
    <property type="term" value="P:one-carbon metabolic process"/>
    <property type="evidence" value="ECO:0007669"/>
    <property type="project" value="UniProtKB-KW"/>
</dbReference>
<dbReference type="GO" id="GO:0046452">
    <property type="term" value="P:dihydrofolate metabolic process"/>
    <property type="evidence" value="ECO:0007669"/>
    <property type="project" value="TreeGrafter"/>
</dbReference>
<comment type="pathway">
    <text evidence="1">Cofactor biosynthesis; tetrahydrofolate biosynthesis; 5,6,7,8-tetrahydrofolate from 7,8-dihydrofolate: step 1/1.</text>
</comment>
<dbReference type="CDD" id="cd00209">
    <property type="entry name" value="DHFR"/>
    <property type="match status" value="1"/>
</dbReference>
<evidence type="ECO:0000313" key="11">
    <source>
        <dbReference type="Proteomes" id="UP000540191"/>
    </source>
</evidence>
<evidence type="ECO:0000256" key="5">
    <source>
        <dbReference type="ARBA" id="ARBA00022857"/>
    </source>
</evidence>
<evidence type="ECO:0000256" key="7">
    <source>
        <dbReference type="RuleBase" id="RU004474"/>
    </source>
</evidence>
<evidence type="ECO:0000259" key="9">
    <source>
        <dbReference type="PROSITE" id="PS51330"/>
    </source>
</evidence>
<dbReference type="SUPFAM" id="SSF53597">
    <property type="entry name" value="Dihydrofolate reductase-like"/>
    <property type="match status" value="1"/>
</dbReference>
<dbReference type="EC" id="1.5.1.3" evidence="3"/>
<dbReference type="PIRSF" id="PIRSF000194">
    <property type="entry name" value="DHFR"/>
    <property type="match status" value="1"/>
</dbReference>
<dbReference type="GO" id="GO:0050661">
    <property type="term" value="F:NADP binding"/>
    <property type="evidence" value="ECO:0007669"/>
    <property type="project" value="InterPro"/>
</dbReference>
<evidence type="ECO:0000256" key="1">
    <source>
        <dbReference type="ARBA" id="ARBA00004903"/>
    </source>
</evidence>
<comment type="similarity">
    <text evidence="2 7">Belongs to the dihydrofolate reductase family.</text>
</comment>
<evidence type="ECO:0000256" key="3">
    <source>
        <dbReference type="ARBA" id="ARBA00012856"/>
    </source>
</evidence>
<dbReference type="RefSeq" id="WP_158496543.1">
    <property type="nucleotide sequence ID" value="NZ_JACHNA010000001.1"/>
</dbReference>
<dbReference type="PRINTS" id="PR00070">
    <property type="entry name" value="DHFR"/>
</dbReference>
<evidence type="ECO:0000313" key="10">
    <source>
        <dbReference type="EMBL" id="MBB4735762.1"/>
    </source>
</evidence>
<protein>
    <recommendedName>
        <fullName evidence="3">dihydrofolate reductase</fullName>
        <ecNumber evidence="3">1.5.1.3</ecNumber>
    </recommendedName>
</protein>
<evidence type="ECO:0000256" key="4">
    <source>
        <dbReference type="ARBA" id="ARBA00022563"/>
    </source>
</evidence>
<dbReference type="PANTHER" id="PTHR48069">
    <property type="entry name" value="DIHYDROFOLATE REDUCTASE"/>
    <property type="match status" value="1"/>
</dbReference>
<keyword evidence="4" id="KW-0554">One-carbon metabolism</keyword>
<dbReference type="InterPro" id="IPR001796">
    <property type="entry name" value="DHFR_dom"/>
</dbReference>
<accession>A0A7W7GP98</accession>
<dbReference type="AlphaFoldDB" id="A0A7W7GP98"/>
<dbReference type="InterPro" id="IPR012259">
    <property type="entry name" value="DHFR"/>
</dbReference>
<dbReference type="PANTHER" id="PTHR48069:SF3">
    <property type="entry name" value="DIHYDROFOLATE REDUCTASE"/>
    <property type="match status" value="1"/>
</dbReference>
<keyword evidence="6 10" id="KW-0560">Oxidoreductase</keyword>
<dbReference type="InterPro" id="IPR017925">
    <property type="entry name" value="DHFR_CS"/>
</dbReference>
<evidence type="ECO:0000256" key="2">
    <source>
        <dbReference type="ARBA" id="ARBA00009539"/>
    </source>
</evidence>
<feature type="compositionally biased region" description="Polar residues" evidence="8">
    <location>
        <begin position="189"/>
        <end position="201"/>
    </location>
</feature>
<dbReference type="InterPro" id="IPR024072">
    <property type="entry name" value="DHFR-like_dom_sf"/>
</dbReference>
<evidence type="ECO:0000256" key="6">
    <source>
        <dbReference type="ARBA" id="ARBA00023002"/>
    </source>
</evidence>
<dbReference type="GO" id="GO:0046654">
    <property type="term" value="P:tetrahydrofolate biosynthetic process"/>
    <property type="evidence" value="ECO:0007669"/>
    <property type="project" value="UniProtKB-UniPathway"/>
</dbReference>
<keyword evidence="11" id="KW-1185">Reference proteome</keyword>
<keyword evidence="5" id="KW-0521">NADP</keyword>
<evidence type="ECO:0000256" key="8">
    <source>
        <dbReference type="SAM" id="MobiDB-lite"/>
    </source>
</evidence>
<dbReference type="EMBL" id="JACHNA010000001">
    <property type="protein sequence ID" value="MBB4735762.1"/>
    <property type="molecule type" value="Genomic_DNA"/>
</dbReference>
<dbReference type="GO" id="GO:0046655">
    <property type="term" value="P:folic acid metabolic process"/>
    <property type="evidence" value="ECO:0007669"/>
    <property type="project" value="TreeGrafter"/>
</dbReference>
<dbReference type="Proteomes" id="UP000540191">
    <property type="component" value="Unassembled WGS sequence"/>
</dbReference>
<feature type="region of interest" description="Disordered" evidence="8">
    <location>
        <begin position="182"/>
        <end position="201"/>
    </location>
</feature>
<reference evidence="10 11" key="1">
    <citation type="submission" date="2020-08" db="EMBL/GenBank/DDBJ databases">
        <title>Sequencing the genomes of 1000 actinobacteria strains.</title>
        <authorList>
            <person name="Klenk H.-P."/>
        </authorList>
    </citation>
    <scope>NUCLEOTIDE SEQUENCE [LARGE SCALE GENOMIC DNA]</scope>
    <source>
        <strain evidence="10 11">DSM 23974</strain>
    </source>
</reference>
<name>A0A7W7GP98_9MICC</name>
<organism evidence="10 11">
    <name type="scientific">Micrococcus cohnii</name>
    <dbReference type="NCBI Taxonomy" id="993416"/>
    <lineage>
        <taxon>Bacteria</taxon>
        <taxon>Bacillati</taxon>
        <taxon>Actinomycetota</taxon>
        <taxon>Actinomycetes</taxon>
        <taxon>Micrococcales</taxon>
        <taxon>Micrococcaceae</taxon>
        <taxon>Micrococcus</taxon>
    </lineage>
</organism>
<proteinExistence type="inferred from homology"/>
<gene>
    <name evidence="10" type="ORF">HDA30_001270</name>
</gene>
<dbReference type="PROSITE" id="PS51330">
    <property type="entry name" value="DHFR_2"/>
    <property type="match status" value="1"/>
</dbReference>
<dbReference type="UniPathway" id="UPA00077">
    <property type="reaction ID" value="UER00158"/>
</dbReference>
<dbReference type="GO" id="GO:0004146">
    <property type="term" value="F:dihydrofolate reductase activity"/>
    <property type="evidence" value="ECO:0007669"/>
    <property type="project" value="UniProtKB-EC"/>
</dbReference>
<comment type="caution">
    <text evidence="10">The sequence shown here is derived from an EMBL/GenBank/DDBJ whole genome shotgun (WGS) entry which is preliminary data.</text>
</comment>
<dbReference type="Pfam" id="PF00186">
    <property type="entry name" value="DHFR_1"/>
    <property type="match status" value="1"/>
</dbReference>